<protein>
    <submittedName>
        <fullName evidence="3">Ras-related protein Rab-5C</fullName>
    </submittedName>
</protein>
<dbReference type="PROSITE" id="PS51419">
    <property type="entry name" value="RAB"/>
    <property type="match status" value="1"/>
</dbReference>
<dbReference type="PROSITE" id="PS51421">
    <property type="entry name" value="RAS"/>
    <property type="match status" value="1"/>
</dbReference>
<reference evidence="3" key="1">
    <citation type="submission" date="2022-07" db="EMBL/GenBank/DDBJ databases">
        <authorList>
            <person name="Trinca V."/>
            <person name="Uliana J.V.C."/>
            <person name="Torres T.T."/>
            <person name="Ward R.J."/>
            <person name="Monesi N."/>
        </authorList>
    </citation>
    <scope>NUCLEOTIDE SEQUENCE</scope>
    <source>
        <strain evidence="3">HSMRA1968</strain>
        <tissue evidence="3">Whole embryos</tissue>
    </source>
</reference>
<dbReference type="PANTHER" id="PTHR47978">
    <property type="match status" value="1"/>
</dbReference>
<dbReference type="PRINTS" id="PR00449">
    <property type="entry name" value="RASTRNSFRMNG"/>
</dbReference>
<keyword evidence="4" id="KW-1185">Reference proteome</keyword>
<dbReference type="OrthoDB" id="63533at2759"/>
<dbReference type="PROSITE" id="PS51420">
    <property type="entry name" value="RHO"/>
    <property type="match status" value="1"/>
</dbReference>
<evidence type="ECO:0000256" key="2">
    <source>
        <dbReference type="ARBA" id="ARBA00022741"/>
    </source>
</evidence>
<accession>A0A9Q0S2M9</accession>
<proteinExistence type="inferred from homology"/>
<dbReference type="SMART" id="SM00175">
    <property type="entry name" value="RAB"/>
    <property type="match status" value="1"/>
</dbReference>
<dbReference type="GO" id="GO:0003924">
    <property type="term" value="F:GTPase activity"/>
    <property type="evidence" value="ECO:0007669"/>
    <property type="project" value="InterPro"/>
</dbReference>
<dbReference type="InterPro" id="IPR027417">
    <property type="entry name" value="P-loop_NTPase"/>
</dbReference>
<dbReference type="GO" id="GO:0005525">
    <property type="term" value="F:GTP binding"/>
    <property type="evidence" value="ECO:0007669"/>
    <property type="project" value="InterPro"/>
</dbReference>
<evidence type="ECO:0000313" key="3">
    <source>
        <dbReference type="EMBL" id="KAJ6641305.1"/>
    </source>
</evidence>
<dbReference type="SMART" id="SM00173">
    <property type="entry name" value="RAS"/>
    <property type="match status" value="1"/>
</dbReference>
<dbReference type="Proteomes" id="UP001151699">
    <property type="component" value="Chromosome B"/>
</dbReference>
<gene>
    <name evidence="3" type="primary">RAB5C_0</name>
    <name evidence="3" type="ORF">Bhyg_06241</name>
</gene>
<sequence length="289" mass="31871">EDMTTISSDLTLWLCRSGAVANWLLFNVDKTQAVDALDLLLSDYGEDTSLSEKGVGKTSVIERYISKLSSTDVAPTIGASFHIVKLVLDDTKVKLQVWDTAGQERFRAMAPMYYRNSNAALLIFDISNYNTFVDVKVWVAELQKNVQEPMVLTLIGNKTDLCDERAVSRDEAFLYATSINGNYFETSTVTEQGIEQVFTTTALGLLRLAENRIAGTSIKRYESLDSVAMCGSSLDLLESPQDNLNSVHLGISVDASVEATGGVGRLETPSWSIDHIAHGYEHKLGWCCY</sequence>
<comment type="caution">
    <text evidence="3">The sequence shown here is derived from an EMBL/GenBank/DDBJ whole genome shotgun (WGS) entry which is preliminary data.</text>
</comment>
<dbReference type="FunFam" id="3.40.50.300:FF:000808">
    <property type="entry name" value="Small GTP-binding protein, putative"/>
    <property type="match status" value="1"/>
</dbReference>
<dbReference type="SMART" id="SM00174">
    <property type="entry name" value="RHO"/>
    <property type="match status" value="1"/>
</dbReference>
<comment type="similarity">
    <text evidence="1">Belongs to the small GTPase superfamily. Rab family.</text>
</comment>
<dbReference type="EMBL" id="WJQU01000002">
    <property type="protein sequence ID" value="KAJ6641305.1"/>
    <property type="molecule type" value="Genomic_DNA"/>
</dbReference>
<evidence type="ECO:0000256" key="1">
    <source>
        <dbReference type="ARBA" id="ARBA00006270"/>
    </source>
</evidence>
<dbReference type="AlphaFoldDB" id="A0A9Q0S2M9"/>
<dbReference type="SUPFAM" id="SSF52540">
    <property type="entry name" value="P-loop containing nucleoside triphosphate hydrolases"/>
    <property type="match status" value="1"/>
</dbReference>
<keyword evidence="2" id="KW-0547">Nucleotide-binding</keyword>
<organism evidence="3 4">
    <name type="scientific">Pseudolycoriella hygida</name>
    <dbReference type="NCBI Taxonomy" id="35572"/>
    <lineage>
        <taxon>Eukaryota</taxon>
        <taxon>Metazoa</taxon>
        <taxon>Ecdysozoa</taxon>
        <taxon>Arthropoda</taxon>
        <taxon>Hexapoda</taxon>
        <taxon>Insecta</taxon>
        <taxon>Pterygota</taxon>
        <taxon>Neoptera</taxon>
        <taxon>Endopterygota</taxon>
        <taxon>Diptera</taxon>
        <taxon>Nematocera</taxon>
        <taxon>Sciaroidea</taxon>
        <taxon>Sciaridae</taxon>
        <taxon>Pseudolycoriella</taxon>
    </lineage>
</organism>
<dbReference type="Gene3D" id="3.40.50.300">
    <property type="entry name" value="P-loop containing nucleotide triphosphate hydrolases"/>
    <property type="match status" value="1"/>
</dbReference>
<dbReference type="InterPro" id="IPR005225">
    <property type="entry name" value="Small_GTP-bd"/>
</dbReference>
<dbReference type="SMART" id="SM00176">
    <property type="entry name" value="RAN"/>
    <property type="match status" value="1"/>
</dbReference>
<dbReference type="CDD" id="cd00154">
    <property type="entry name" value="Rab"/>
    <property type="match status" value="1"/>
</dbReference>
<dbReference type="Pfam" id="PF00071">
    <property type="entry name" value="Ras"/>
    <property type="match status" value="1"/>
</dbReference>
<name>A0A9Q0S2M9_9DIPT</name>
<dbReference type="InterPro" id="IPR001806">
    <property type="entry name" value="Small_GTPase"/>
</dbReference>
<dbReference type="NCBIfam" id="TIGR00231">
    <property type="entry name" value="small_GTP"/>
    <property type="match status" value="1"/>
</dbReference>
<evidence type="ECO:0000313" key="4">
    <source>
        <dbReference type="Proteomes" id="UP001151699"/>
    </source>
</evidence>
<feature type="non-terminal residue" evidence="3">
    <location>
        <position position="289"/>
    </location>
</feature>